<dbReference type="EMBL" id="FXAK01000005">
    <property type="protein sequence ID" value="SMF52065.1"/>
    <property type="molecule type" value="Genomic_DNA"/>
</dbReference>
<dbReference type="PANTHER" id="PTHR30388">
    <property type="entry name" value="ALDEHYDE OXIDOREDUCTASE MOLYBDENUM COFACTOR ASSEMBLY PROTEIN"/>
    <property type="match status" value="1"/>
</dbReference>
<dbReference type="STRING" id="286727.SAMN02982917_2873"/>
<dbReference type="PANTHER" id="PTHR30388:SF4">
    <property type="entry name" value="MOLYBDENUM COFACTOR INSERTION CHAPERONE PAOD"/>
    <property type="match status" value="1"/>
</dbReference>
<evidence type="ECO:0000259" key="1">
    <source>
        <dbReference type="Pfam" id="PF13478"/>
    </source>
</evidence>
<dbReference type="AlphaFoldDB" id="A0A1X7FH12"/>
<sequence>MKRDILDRLLAAKAAAIPAALVTDLNTGLQTLVYEDTVHGGFGLEPDLLDEVRRRIRQDRSGLLVDPQDEDGFRLFVHVHNPAMRLLIVGAVHIAQALAPVAALTGYDVTVIDPRGAFATEARFPGVKLNHLWPDEALAELKPDARTAVVTLTHDPKLDDPALVAALRSPAFYVGALGSKRTHALRLDRLRDEGLSEAEVKCIRGPVGLSIGAVTPAEIAISIMGQITCVRRGENHPC</sequence>
<dbReference type="InterPro" id="IPR027051">
    <property type="entry name" value="XdhC_Rossmann_dom"/>
</dbReference>
<dbReference type="Gene3D" id="3.40.50.720">
    <property type="entry name" value="NAD(P)-binding Rossmann-like Domain"/>
    <property type="match status" value="1"/>
</dbReference>
<proteinExistence type="predicted"/>
<dbReference type="Proteomes" id="UP000192936">
    <property type="component" value="Unassembled WGS sequence"/>
</dbReference>
<feature type="domain" description="XdhC Rossmann" evidence="1">
    <location>
        <begin position="86"/>
        <end position="227"/>
    </location>
</feature>
<dbReference type="Pfam" id="PF13478">
    <property type="entry name" value="XdhC_C"/>
    <property type="match status" value="1"/>
</dbReference>
<gene>
    <name evidence="2" type="ORF">SAMN02982917_2873</name>
</gene>
<dbReference type="InterPro" id="IPR052698">
    <property type="entry name" value="MoCofactor_Util/Proc"/>
</dbReference>
<reference evidence="2" key="1">
    <citation type="submission" date="2017-04" db="EMBL/GenBank/DDBJ databases">
        <authorList>
            <person name="Afonso C.L."/>
            <person name="Miller P.J."/>
            <person name="Scott M.A."/>
            <person name="Spackman E."/>
            <person name="Goraichik I."/>
            <person name="Dimitrov K.M."/>
            <person name="Suarez D.L."/>
            <person name="Swayne D.E."/>
        </authorList>
    </citation>
    <scope>NUCLEOTIDE SEQUENCE [LARGE SCALE GENOMIC DNA]</scope>
    <source>
        <strain evidence="2">A2P</strain>
    </source>
</reference>
<dbReference type="OrthoDB" id="9815497at2"/>
<name>A0A1X7FH12_9PROT</name>
<accession>A0A1X7FH12</accession>
<organism evidence="2">
    <name type="scientific">Azospirillum oryzae</name>
    <dbReference type="NCBI Taxonomy" id="286727"/>
    <lineage>
        <taxon>Bacteria</taxon>
        <taxon>Pseudomonadati</taxon>
        <taxon>Pseudomonadota</taxon>
        <taxon>Alphaproteobacteria</taxon>
        <taxon>Rhodospirillales</taxon>
        <taxon>Azospirillaceae</taxon>
        <taxon>Azospirillum</taxon>
    </lineage>
</organism>
<protein>
    <submittedName>
        <fullName evidence="2">Xanthine dehydrogenase accessory factor</fullName>
    </submittedName>
</protein>
<evidence type="ECO:0000313" key="2">
    <source>
        <dbReference type="EMBL" id="SMF52065.1"/>
    </source>
</evidence>
<dbReference type="RefSeq" id="WP_085086366.1">
    <property type="nucleotide sequence ID" value="NZ_FXAK01000005.1"/>
</dbReference>